<dbReference type="RefSeq" id="WP_109952511.1">
    <property type="nucleotide sequence ID" value="NZ_CP029551.1"/>
</dbReference>
<dbReference type="GO" id="GO:0016787">
    <property type="term" value="F:hydrolase activity"/>
    <property type="evidence" value="ECO:0007669"/>
    <property type="project" value="UniProtKB-KW"/>
</dbReference>
<dbReference type="Proteomes" id="UP000246058">
    <property type="component" value="Chromosome"/>
</dbReference>
<dbReference type="PANTHER" id="PTHR43046">
    <property type="entry name" value="GDP-MANNOSE MANNOSYL HYDROLASE"/>
    <property type="match status" value="1"/>
</dbReference>
<evidence type="ECO:0000256" key="1">
    <source>
        <dbReference type="ARBA" id="ARBA00001946"/>
    </source>
</evidence>
<protein>
    <submittedName>
        <fullName evidence="5">NUDIX hydrolase</fullName>
    </submittedName>
</protein>
<dbReference type="PRINTS" id="PR00502">
    <property type="entry name" value="NUDIXFAMILY"/>
</dbReference>
<dbReference type="Gene3D" id="3.90.79.10">
    <property type="entry name" value="Nucleoside Triphosphate Pyrophosphohydrolase"/>
    <property type="match status" value="1"/>
</dbReference>
<organism evidence="5 6">
    <name type="scientific">Methylobacterium radiodurans</name>
    <dbReference type="NCBI Taxonomy" id="2202828"/>
    <lineage>
        <taxon>Bacteria</taxon>
        <taxon>Pseudomonadati</taxon>
        <taxon>Pseudomonadota</taxon>
        <taxon>Alphaproteobacteria</taxon>
        <taxon>Hyphomicrobiales</taxon>
        <taxon>Methylobacteriaceae</taxon>
        <taxon>Methylobacterium</taxon>
    </lineage>
</organism>
<dbReference type="KEGG" id="meti:DK427_18295"/>
<keyword evidence="2 3" id="KW-0378">Hydrolase</keyword>
<evidence type="ECO:0000259" key="4">
    <source>
        <dbReference type="PROSITE" id="PS51462"/>
    </source>
</evidence>
<dbReference type="InterPro" id="IPR020084">
    <property type="entry name" value="NUDIX_hydrolase_CS"/>
</dbReference>
<dbReference type="PROSITE" id="PS51462">
    <property type="entry name" value="NUDIX"/>
    <property type="match status" value="1"/>
</dbReference>
<dbReference type="InterPro" id="IPR020476">
    <property type="entry name" value="Nudix_hydrolase"/>
</dbReference>
<evidence type="ECO:0000256" key="3">
    <source>
        <dbReference type="RuleBase" id="RU003476"/>
    </source>
</evidence>
<dbReference type="InterPro" id="IPR000086">
    <property type="entry name" value="NUDIX_hydrolase_dom"/>
</dbReference>
<feature type="domain" description="Nudix hydrolase" evidence="4">
    <location>
        <begin position="12"/>
        <end position="155"/>
    </location>
</feature>
<dbReference type="PROSITE" id="PS00893">
    <property type="entry name" value="NUDIX_BOX"/>
    <property type="match status" value="1"/>
</dbReference>
<gene>
    <name evidence="5" type="ORF">DK427_18295</name>
</gene>
<dbReference type="PANTHER" id="PTHR43046:SF14">
    <property type="entry name" value="MUTT_NUDIX FAMILY PROTEIN"/>
    <property type="match status" value="1"/>
</dbReference>
<dbReference type="OrthoDB" id="9761969at2"/>
<evidence type="ECO:0000313" key="6">
    <source>
        <dbReference type="Proteomes" id="UP000246058"/>
    </source>
</evidence>
<comment type="cofactor">
    <cofactor evidence="1">
        <name>Mg(2+)</name>
        <dbReference type="ChEBI" id="CHEBI:18420"/>
    </cofactor>
</comment>
<dbReference type="InterPro" id="IPR015797">
    <property type="entry name" value="NUDIX_hydrolase-like_dom_sf"/>
</dbReference>
<dbReference type="Pfam" id="PF00293">
    <property type="entry name" value="NUDIX"/>
    <property type="match status" value="1"/>
</dbReference>
<proteinExistence type="inferred from homology"/>
<dbReference type="AlphaFoldDB" id="A0A2U8VW36"/>
<keyword evidence="6" id="KW-1185">Reference proteome</keyword>
<dbReference type="SUPFAM" id="SSF55811">
    <property type="entry name" value="Nudix"/>
    <property type="match status" value="1"/>
</dbReference>
<sequence>MSDFADSYLGGLRRLVGSRLLLVPGTRVVVTDAVDRILLEQRSDFRLWGLPGGVPDAGEDITACAIREVREETGLRIRDPVPFGFASAPEHETWAYPNGDRCHYFTLLYAARAEPGPLRVPGGENLDLAWFDAQDLPDLLPVMARTLAAYRRWRETSAFQML</sequence>
<comment type="similarity">
    <text evidence="3">Belongs to the Nudix hydrolase family.</text>
</comment>
<evidence type="ECO:0000313" key="5">
    <source>
        <dbReference type="EMBL" id="AWN37432.1"/>
    </source>
</evidence>
<reference evidence="5 6" key="1">
    <citation type="submission" date="2018-05" db="EMBL/GenBank/DDBJ databases">
        <title>Complete Genome Sequence of Methylobacterium sp. 17Sr1-43.</title>
        <authorList>
            <person name="Srinivasan S."/>
        </authorList>
    </citation>
    <scope>NUCLEOTIDE SEQUENCE [LARGE SCALE GENOMIC DNA]</scope>
    <source>
        <strain evidence="5 6">17Sr1-43</strain>
    </source>
</reference>
<name>A0A2U8VW36_9HYPH</name>
<accession>A0A2U8VW36</accession>
<evidence type="ECO:0000256" key="2">
    <source>
        <dbReference type="ARBA" id="ARBA00022801"/>
    </source>
</evidence>
<dbReference type="EMBL" id="CP029551">
    <property type="protein sequence ID" value="AWN37432.1"/>
    <property type="molecule type" value="Genomic_DNA"/>
</dbReference>